<dbReference type="KEGG" id="bca:BCE_0024"/>
<evidence type="ECO:0000313" key="2">
    <source>
        <dbReference type="Proteomes" id="UP000002527"/>
    </source>
</evidence>
<dbReference type="Proteomes" id="UP000002527">
    <property type="component" value="Chromosome"/>
</dbReference>
<protein>
    <submittedName>
        <fullName evidence="1">Uncharacterized protein</fullName>
    </submittedName>
</protein>
<sequence>MFFENSRGEIFLLAKRSKTSSCKDGAMVKGSAEKAEPFYFICLERSINVFCEERVAESR</sequence>
<dbReference type="HOGENOM" id="CLU_2950325_0_0_9"/>
<organism evidence="1 2">
    <name type="scientific">Bacillus cereus (strain ATCC 10987 / NRS 248)</name>
    <dbReference type="NCBI Taxonomy" id="222523"/>
    <lineage>
        <taxon>Bacteria</taxon>
        <taxon>Bacillati</taxon>
        <taxon>Bacillota</taxon>
        <taxon>Bacilli</taxon>
        <taxon>Bacillales</taxon>
        <taxon>Bacillaceae</taxon>
        <taxon>Bacillus</taxon>
        <taxon>Bacillus cereus group</taxon>
    </lineage>
</organism>
<reference evidence="1 2" key="1">
    <citation type="journal article" date="2004" name="Nucleic Acids Res.">
        <title>The genome sequence of Bacillus cereus ATCC 10987 reveals metabolic adaptations and a large plasmid related to Bacillus anthracis pXO1.</title>
        <authorList>
            <person name="Rasko D.A."/>
            <person name="Ravel J."/>
            <person name="Okstad O.A."/>
            <person name="Helgason E."/>
            <person name="Cer R.Z."/>
            <person name="Jiang L."/>
            <person name="Shores K.A."/>
            <person name="Fouts D.E."/>
            <person name="Tourasse N.J."/>
            <person name="Angiuoli S.V."/>
            <person name="Kolonay J."/>
            <person name="Nelson W.C."/>
            <person name="Kolsto A.-B."/>
            <person name="Fraser C.M."/>
            <person name="Read T.D."/>
        </authorList>
    </citation>
    <scope>NUCLEOTIDE SEQUENCE [LARGE SCALE GENOMIC DNA]</scope>
    <source>
        <strain evidence="2">ATCC 10987 / NRS 248</strain>
    </source>
</reference>
<name>Q73FI2_BACC1</name>
<dbReference type="EMBL" id="AE017194">
    <property type="protein sequence ID" value="AAS38960.1"/>
    <property type="molecule type" value="Genomic_DNA"/>
</dbReference>
<proteinExistence type="predicted"/>
<dbReference type="AlphaFoldDB" id="Q73FI2"/>
<evidence type="ECO:0000313" key="1">
    <source>
        <dbReference type="EMBL" id="AAS38960.1"/>
    </source>
</evidence>
<accession>Q73FI2</accession>
<gene>
    <name evidence="1" type="ordered locus">BCE_0024</name>
</gene>